<name>A0A812RNJ0_9DINO</name>
<evidence type="ECO:0000259" key="2">
    <source>
        <dbReference type="Pfam" id="PF24993"/>
    </source>
</evidence>
<dbReference type="EMBL" id="CAJNDS010002362">
    <property type="protein sequence ID" value="CAE7449785.1"/>
    <property type="molecule type" value="Genomic_DNA"/>
</dbReference>
<keyword evidence="4" id="KW-1185">Reference proteome</keyword>
<evidence type="ECO:0000256" key="1">
    <source>
        <dbReference type="SAM" id="MobiDB-lite"/>
    </source>
</evidence>
<evidence type="ECO:0000313" key="4">
    <source>
        <dbReference type="Proteomes" id="UP000604046"/>
    </source>
</evidence>
<protein>
    <submittedName>
        <fullName evidence="3">Kdelr2 protein</fullName>
    </submittedName>
</protein>
<feature type="compositionally biased region" description="Basic and acidic residues" evidence="1">
    <location>
        <begin position="308"/>
        <end position="318"/>
    </location>
</feature>
<gene>
    <name evidence="3" type="primary">kdelr2</name>
    <name evidence="3" type="ORF">SNAT2548_LOCUS24585</name>
</gene>
<comment type="caution">
    <text evidence="3">The sequence shown here is derived from an EMBL/GenBank/DDBJ whole genome shotgun (WGS) entry which is preliminary data.</text>
</comment>
<feature type="domain" description="Stalled ribosome sensor GCN1-like N-terminal" evidence="2">
    <location>
        <begin position="223"/>
        <end position="312"/>
    </location>
</feature>
<dbReference type="InterPro" id="IPR056810">
    <property type="entry name" value="GNC1-like_N"/>
</dbReference>
<accession>A0A812RNJ0</accession>
<evidence type="ECO:0000313" key="3">
    <source>
        <dbReference type="EMBL" id="CAE7449785.1"/>
    </source>
</evidence>
<feature type="region of interest" description="Disordered" evidence="1">
    <location>
        <begin position="308"/>
        <end position="328"/>
    </location>
</feature>
<sequence length="360" mass="39238">MPLSDAQFLALVKSLAQELPSAFPARCRAAIEELSEKGAERGKDLPPDLCKAVLTFVCSVASPRVAAQPELQFPCLELLGRAGLAVRAYDEDASKADVQAFFFKLLKKEAKAQPAFKPRVMVFLLQYLLRWLQSSNALKSISKEGAFKPEVITSLLETLAAEMGKCLRWQQRWQLKATRALRKVLAATREVAIPWALAFLKKAEDPPALLVAAITTSEGVDRAALMELYTKHVLEAKKPLAEFSLAAWGPAVSGASAEEFEKQLLPTAMRMMKRQPAASATSFPAMVNKAKLDLSSQAKELLDLAPERLKDKATEPSEKSSPVVQEKRLSGRQLVRDVVAKSADLTALVAVAEATDALLA</sequence>
<organism evidence="3 4">
    <name type="scientific">Symbiodinium natans</name>
    <dbReference type="NCBI Taxonomy" id="878477"/>
    <lineage>
        <taxon>Eukaryota</taxon>
        <taxon>Sar</taxon>
        <taxon>Alveolata</taxon>
        <taxon>Dinophyceae</taxon>
        <taxon>Suessiales</taxon>
        <taxon>Symbiodiniaceae</taxon>
        <taxon>Symbiodinium</taxon>
    </lineage>
</organism>
<dbReference type="OrthoDB" id="425655at2759"/>
<reference evidence="3" key="1">
    <citation type="submission" date="2021-02" db="EMBL/GenBank/DDBJ databases">
        <authorList>
            <person name="Dougan E. K."/>
            <person name="Rhodes N."/>
            <person name="Thang M."/>
            <person name="Chan C."/>
        </authorList>
    </citation>
    <scope>NUCLEOTIDE SEQUENCE</scope>
</reference>
<dbReference type="Proteomes" id="UP000604046">
    <property type="component" value="Unassembled WGS sequence"/>
</dbReference>
<proteinExistence type="predicted"/>
<dbReference type="AlphaFoldDB" id="A0A812RNJ0"/>
<dbReference type="Pfam" id="PF24993">
    <property type="entry name" value="GNC1_N"/>
    <property type="match status" value="1"/>
</dbReference>